<name>A0A0F9BRY2_9ZZZZ</name>
<dbReference type="EMBL" id="LAZR01039585">
    <property type="protein sequence ID" value="KKL16632.1"/>
    <property type="molecule type" value="Genomic_DNA"/>
</dbReference>
<gene>
    <name evidence="1" type="ORF">LCGC14_2493620</name>
</gene>
<evidence type="ECO:0000313" key="1">
    <source>
        <dbReference type="EMBL" id="KKL16632.1"/>
    </source>
</evidence>
<sequence length="87" mass="9766">MPEYISINEIPEHGNESGKKYAWIEEVLATPPGCAYEVISEKGHKTVASSVRYFLRKRQPQGPLRMVCRGSRVFVVNDSPVMGEDQA</sequence>
<dbReference type="AlphaFoldDB" id="A0A0F9BRY2"/>
<organism evidence="1">
    <name type="scientific">marine sediment metagenome</name>
    <dbReference type="NCBI Taxonomy" id="412755"/>
    <lineage>
        <taxon>unclassified sequences</taxon>
        <taxon>metagenomes</taxon>
        <taxon>ecological metagenomes</taxon>
    </lineage>
</organism>
<accession>A0A0F9BRY2</accession>
<proteinExistence type="predicted"/>
<comment type="caution">
    <text evidence="1">The sequence shown here is derived from an EMBL/GenBank/DDBJ whole genome shotgun (WGS) entry which is preliminary data.</text>
</comment>
<reference evidence="1" key="1">
    <citation type="journal article" date="2015" name="Nature">
        <title>Complex archaea that bridge the gap between prokaryotes and eukaryotes.</title>
        <authorList>
            <person name="Spang A."/>
            <person name="Saw J.H."/>
            <person name="Jorgensen S.L."/>
            <person name="Zaremba-Niedzwiedzka K."/>
            <person name="Martijn J."/>
            <person name="Lind A.E."/>
            <person name="van Eijk R."/>
            <person name="Schleper C."/>
            <person name="Guy L."/>
            <person name="Ettema T.J."/>
        </authorList>
    </citation>
    <scope>NUCLEOTIDE SEQUENCE</scope>
</reference>
<protein>
    <submittedName>
        <fullName evidence="1">Uncharacterized protein</fullName>
    </submittedName>
</protein>